<keyword evidence="4 6" id="KW-0333">Golgi apparatus</keyword>
<dbReference type="InterPro" id="IPR001612">
    <property type="entry name" value="Caveolin"/>
</dbReference>
<dbReference type="PANTHER" id="PTHR10844:SF19">
    <property type="entry name" value="CAVEOLIN-2"/>
    <property type="match status" value="1"/>
</dbReference>
<keyword evidence="3 6" id="KW-1003">Cell membrane</keyword>
<comment type="subcellular location">
    <subcellularLocation>
        <location evidence="1 6">Cell membrane</location>
        <topology evidence="1 6">Peripheral membrane protein</topology>
    </subcellularLocation>
    <subcellularLocation>
        <location evidence="6">Golgi apparatus membrane</location>
        <topology evidence="6">Peripheral membrane protein</topology>
    </subcellularLocation>
    <subcellularLocation>
        <location evidence="6">Membrane</location>
        <location evidence="6">Caveola</location>
        <topology evidence="6">Peripheral membrane protein</topology>
    </subcellularLocation>
</comment>
<evidence type="ECO:0000256" key="4">
    <source>
        <dbReference type="ARBA" id="ARBA00023034"/>
    </source>
</evidence>
<name>K1S358_MAGGI</name>
<comment type="function">
    <text evidence="6">May act as a scaffolding protein within caveolar membranes. Interacts directly with G-protein alpha subunits and can functionally regulate their activity.</text>
</comment>
<reference evidence="7" key="1">
    <citation type="journal article" date="2012" name="Nature">
        <title>The oyster genome reveals stress adaptation and complexity of shell formation.</title>
        <authorList>
            <person name="Zhang G."/>
            <person name="Fang X."/>
            <person name="Guo X."/>
            <person name="Li L."/>
            <person name="Luo R."/>
            <person name="Xu F."/>
            <person name="Yang P."/>
            <person name="Zhang L."/>
            <person name="Wang X."/>
            <person name="Qi H."/>
            <person name="Xiong Z."/>
            <person name="Que H."/>
            <person name="Xie Y."/>
            <person name="Holland P.W."/>
            <person name="Paps J."/>
            <person name="Zhu Y."/>
            <person name="Wu F."/>
            <person name="Chen Y."/>
            <person name="Wang J."/>
            <person name="Peng C."/>
            <person name="Meng J."/>
            <person name="Yang L."/>
            <person name="Liu J."/>
            <person name="Wen B."/>
            <person name="Zhang N."/>
            <person name="Huang Z."/>
            <person name="Zhu Q."/>
            <person name="Feng Y."/>
            <person name="Mount A."/>
            <person name="Hedgecock D."/>
            <person name="Xu Z."/>
            <person name="Liu Y."/>
            <person name="Domazet-Loso T."/>
            <person name="Du Y."/>
            <person name="Sun X."/>
            <person name="Zhang S."/>
            <person name="Liu B."/>
            <person name="Cheng P."/>
            <person name="Jiang X."/>
            <person name="Li J."/>
            <person name="Fan D."/>
            <person name="Wang W."/>
            <person name="Fu W."/>
            <person name="Wang T."/>
            <person name="Wang B."/>
            <person name="Zhang J."/>
            <person name="Peng Z."/>
            <person name="Li Y."/>
            <person name="Li N."/>
            <person name="Wang J."/>
            <person name="Chen M."/>
            <person name="He Y."/>
            <person name="Tan F."/>
            <person name="Song X."/>
            <person name="Zheng Q."/>
            <person name="Huang R."/>
            <person name="Yang H."/>
            <person name="Du X."/>
            <person name="Chen L."/>
            <person name="Yang M."/>
            <person name="Gaffney P.M."/>
            <person name="Wang S."/>
            <person name="Luo L."/>
            <person name="She Z."/>
            <person name="Ming Y."/>
            <person name="Huang W."/>
            <person name="Zhang S."/>
            <person name="Huang B."/>
            <person name="Zhang Y."/>
            <person name="Qu T."/>
            <person name="Ni P."/>
            <person name="Miao G."/>
            <person name="Wang J."/>
            <person name="Wang Q."/>
            <person name="Steinberg C.E."/>
            <person name="Wang H."/>
            <person name="Li N."/>
            <person name="Qian L."/>
            <person name="Zhang G."/>
            <person name="Li Y."/>
            <person name="Yang H."/>
            <person name="Liu X."/>
            <person name="Wang J."/>
            <person name="Yin Y."/>
            <person name="Wang J."/>
        </authorList>
    </citation>
    <scope>NUCLEOTIDE SEQUENCE [LARGE SCALE GENOMIC DNA]</scope>
    <source>
        <strain evidence="7">05x7-T-G4-1.051#20</strain>
    </source>
</reference>
<dbReference type="InParanoid" id="K1S358"/>
<evidence type="ECO:0000256" key="1">
    <source>
        <dbReference type="ARBA" id="ARBA00004202"/>
    </source>
</evidence>
<protein>
    <recommendedName>
        <fullName evidence="6">Caveolin</fullName>
    </recommendedName>
</protein>
<dbReference type="GO" id="GO:0000139">
    <property type="term" value="C:Golgi membrane"/>
    <property type="evidence" value="ECO:0007669"/>
    <property type="project" value="UniProtKB-SubCell"/>
</dbReference>
<dbReference type="EMBL" id="JH816168">
    <property type="protein sequence ID" value="EKC41846.1"/>
    <property type="molecule type" value="Genomic_DNA"/>
</dbReference>
<evidence type="ECO:0000256" key="6">
    <source>
        <dbReference type="RuleBase" id="RU000680"/>
    </source>
</evidence>
<evidence type="ECO:0000256" key="2">
    <source>
        <dbReference type="ARBA" id="ARBA00010988"/>
    </source>
</evidence>
<evidence type="ECO:0000313" key="7">
    <source>
        <dbReference type="EMBL" id="EKC41846.1"/>
    </source>
</evidence>
<dbReference type="Pfam" id="PF01146">
    <property type="entry name" value="Caveolin"/>
    <property type="match status" value="1"/>
</dbReference>
<dbReference type="PANTHER" id="PTHR10844">
    <property type="entry name" value="CAVEOLIN"/>
    <property type="match status" value="1"/>
</dbReference>
<evidence type="ECO:0000256" key="5">
    <source>
        <dbReference type="ARBA" id="ARBA00023136"/>
    </source>
</evidence>
<comment type="similarity">
    <text evidence="2 6">Belongs to the caveolin family.</text>
</comment>
<dbReference type="AlphaFoldDB" id="K1S358"/>
<organism evidence="7">
    <name type="scientific">Magallana gigas</name>
    <name type="common">Pacific oyster</name>
    <name type="synonym">Crassostrea gigas</name>
    <dbReference type="NCBI Taxonomy" id="29159"/>
    <lineage>
        <taxon>Eukaryota</taxon>
        <taxon>Metazoa</taxon>
        <taxon>Spiralia</taxon>
        <taxon>Lophotrochozoa</taxon>
        <taxon>Mollusca</taxon>
        <taxon>Bivalvia</taxon>
        <taxon>Autobranchia</taxon>
        <taxon>Pteriomorphia</taxon>
        <taxon>Ostreida</taxon>
        <taxon>Ostreoidea</taxon>
        <taxon>Ostreidae</taxon>
        <taxon>Magallana</taxon>
    </lineage>
</organism>
<keyword evidence="5 6" id="KW-0472">Membrane</keyword>
<sequence>MTTLCGMCLALAWGCEFALITFQQVWCVTPSLRIFGICMGCMQKFFGTFMSCCLAPICETVGLCFSNITVKNA</sequence>
<dbReference type="GO" id="GO:0005901">
    <property type="term" value="C:caveola"/>
    <property type="evidence" value="ECO:0007669"/>
    <property type="project" value="UniProtKB-SubCell"/>
</dbReference>
<proteinExistence type="inferred from homology"/>
<evidence type="ECO:0000256" key="3">
    <source>
        <dbReference type="ARBA" id="ARBA00022475"/>
    </source>
</evidence>
<accession>K1S358</accession>
<dbReference type="GO" id="GO:0070836">
    <property type="term" value="P:caveola assembly"/>
    <property type="evidence" value="ECO:0007669"/>
    <property type="project" value="InterPro"/>
</dbReference>
<dbReference type="HOGENOM" id="CLU_102582_3_1_1"/>
<dbReference type="GO" id="GO:0060090">
    <property type="term" value="F:molecular adaptor activity"/>
    <property type="evidence" value="ECO:0007669"/>
    <property type="project" value="TreeGrafter"/>
</dbReference>
<gene>
    <name evidence="7" type="ORF">CGI_10026466</name>
</gene>